<dbReference type="InterPro" id="IPR023057">
    <property type="entry name" value="GlnE"/>
</dbReference>
<dbReference type="GO" id="GO:0005524">
    <property type="term" value="F:ATP binding"/>
    <property type="evidence" value="ECO:0007669"/>
    <property type="project" value="UniProtKB-KW"/>
</dbReference>
<feature type="domain" description="PII-uridylyltransferase/Glutamine-synthetase adenylyltransferase" evidence="8">
    <location>
        <begin position="342"/>
        <end position="480"/>
    </location>
</feature>
<dbReference type="InterPro" id="IPR005190">
    <property type="entry name" value="GlnE_rpt_dom"/>
</dbReference>
<protein>
    <submittedName>
        <fullName evidence="9">(Glutamate--ammonia-ligase) adenylyltransferase</fullName>
        <ecNumber evidence="9">2.7.7.42</ecNumber>
    </submittedName>
</protein>
<comment type="caution">
    <text evidence="9">The sequence shown here is derived from an EMBL/GenBank/DDBJ whole genome shotgun (WGS) entry which is preliminary data.</text>
</comment>
<evidence type="ECO:0000256" key="6">
    <source>
        <dbReference type="ARBA" id="ARBA00023268"/>
    </source>
</evidence>
<dbReference type="PANTHER" id="PTHR30621">
    <property type="entry name" value="GLUTAMINE SYNTHETASE ADENYLYLTRANSFERASE"/>
    <property type="match status" value="1"/>
</dbReference>
<dbReference type="CDD" id="cd05401">
    <property type="entry name" value="NT_GlnE_GlnD_like"/>
    <property type="match status" value="1"/>
</dbReference>
<organism evidence="9 10">
    <name type="scientific">Pedosphaera parvula (strain Ellin514)</name>
    <dbReference type="NCBI Taxonomy" id="320771"/>
    <lineage>
        <taxon>Bacteria</taxon>
        <taxon>Pseudomonadati</taxon>
        <taxon>Verrucomicrobiota</taxon>
        <taxon>Pedosphaerae</taxon>
        <taxon>Pedosphaerales</taxon>
        <taxon>Pedosphaeraceae</taxon>
        <taxon>Pedosphaera</taxon>
    </lineage>
</organism>
<dbReference type="Gene3D" id="3.30.460.10">
    <property type="entry name" value="Beta Polymerase, domain 2"/>
    <property type="match status" value="1"/>
</dbReference>
<evidence type="ECO:0000313" key="10">
    <source>
        <dbReference type="Proteomes" id="UP000003688"/>
    </source>
</evidence>
<gene>
    <name evidence="9" type="ORF">Cflav_PD3815</name>
</gene>
<keyword evidence="2 9" id="KW-0548">Nucleotidyltransferase</keyword>
<evidence type="ECO:0000256" key="1">
    <source>
        <dbReference type="ARBA" id="ARBA00022679"/>
    </source>
</evidence>
<dbReference type="PANTHER" id="PTHR30621:SF0">
    <property type="entry name" value="BIFUNCTIONAL GLUTAMINE SYNTHETASE ADENYLYLTRANSFERASE_ADENYLYL-REMOVING ENZYME"/>
    <property type="match status" value="1"/>
</dbReference>
<proteinExistence type="predicted"/>
<dbReference type="GO" id="GO:0005829">
    <property type="term" value="C:cytosol"/>
    <property type="evidence" value="ECO:0007669"/>
    <property type="project" value="TreeGrafter"/>
</dbReference>
<evidence type="ECO:0000256" key="3">
    <source>
        <dbReference type="ARBA" id="ARBA00022741"/>
    </source>
</evidence>
<dbReference type="Gene3D" id="1.20.120.330">
    <property type="entry name" value="Nucleotidyltransferases domain 2"/>
    <property type="match status" value="1"/>
</dbReference>
<dbReference type="SUPFAM" id="SSF81593">
    <property type="entry name" value="Nucleotidyltransferase substrate binding subunit/domain"/>
    <property type="match status" value="1"/>
</dbReference>
<keyword evidence="5" id="KW-0460">Magnesium</keyword>
<evidence type="ECO:0000259" key="7">
    <source>
        <dbReference type="Pfam" id="PF03710"/>
    </source>
</evidence>
<reference evidence="9 10" key="1">
    <citation type="journal article" date="2011" name="J. Bacteriol.">
        <title>Genome sequence of 'Pedosphaera parvula' Ellin514, an aerobic Verrucomicrobial isolate from pasture soil.</title>
        <authorList>
            <person name="Kant R."/>
            <person name="van Passel M.W."/>
            <person name="Sangwan P."/>
            <person name="Palva A."/>
            <person name="Lucas S."/>
            <person name="Copeland A."/>
            <person name="Lapidus A."/>
            <person name="Glavina Del Rio T."/>
            <person name="Dalin E."/>
            <person name="Tice H."/>
            <person name="Bruce D."/>
            <person name="Goodwin L."/>
            <person name="Pitluck S."/>
            <person name="Chertkov O."/>
            <person name="Larimer F.W."/>
            <person name="Land M.L."/>
            <person name="Hauser L."/>
            <person name="Brettin T.S."/>
            <person name="Detter J.C."/>
            <person name="Han S."/>
            <person name="de Vos W.M."/>
            <person name="Janssen P.H."/>
            <person name="Smidt H."/>
        </authorList>
    </citation>
    <scope>NUCLEOTIDE SEQUENCE [LARGE SCALE GENOMIC DNA]</scope>
    <source>
        <strain evidence="9 10">Ellin514</strain>
    </source>
</reference>
<evidence type="ECO:0000256" key="4">
    <source>
        <dbReference type="ARBA" id="ARBA00022840"/>
    </source>
</evidence>
<dbReference type="GO" id="GO:0000820">
    <property type="term" value="P:regulation of glutamine family amino acid metabolic process"/>
    <property type="evidence" value="ECO:0007669"/>
    <property type="project" value="TreeGrafter"/>
</dbReference>
<feature type="domain" description="Glutamate-ammonia ligase adenylyltransferase repeated" evidence="7">
    <location>
        <begin position="65"/>
        <end position="288"/>
    </location>
</feature>
<evidence type="ECO:0000313" key="9">
    <source>
        <dbReference type="EMBL" id="EEF61098.1"/>
    </source>
</evidence>
<keyword evidence="10" id="KW-1185">Reference proteome</keyword>
<keyword evidence="1 9" id="KW-0808">Transferase</keyword>
<keyword evidence="3" id="KW-0547">Nucleotide-binding</keyword>
<name>B9XGP7_PEDPL</name>
<dbReference type="InterPro" id="IPR043519">
    <property type="entry name" value="NT_sf"/>
</dbReference>
<evidence type="ECO:0000256" key="2">
    <source>
        <dbReference type="ARBA" id="ARBA00022695"/>
    </source>
</evidence>
<dbReference type="InterPro" id="IPR013546">
    <property type="entry name" value="PII_UdlTrfase/GS_AdlTrfase"/>
</dbReference>
<accession>B9XGP7</accession>
<sequence length="484" mass="55462">MQLLPRFFALCPKPDKKPADRKVIERRLSDPDRVLTRLDNFIAAYGARSTMFELWNSNPSIFELLLLLFDRSEFLAEVAIRTPDLVDELVMSGRLRQRKSSEETLVDLRYGKDDPDQRLWLRRYHQAELMRIGLRDILGLADFEQNLTELSGLADACLRYALEVVLRKHKIRSSPFVIVGLGKLGGSEINYGSDLDITFITDVSPKDLPKLQKMATEVMDMLSGRTEQGIVFLTDARLRPDGEKGLLVNTLEAYEDYYRHRAQLWEIQSISRIRAVAGDMELGRRFQELVAVLTDFRPANVAANFVETAKRTSKKHSKLQKAKPGASAKTKSGLVAYVPAWKEKIRHMRYRIEKERTPAGQDTLAIKTGLGGLMDAEFIAQTLCLANGWQEPNTLKALEKGRDNGVIDKQDAHLLIENYKKLRRIEGILRRWSFEGETVLPTEEAPFYRVSIRCGFFSPEEFRKELQRIRSAIRQVYEKVLVSE</sequence>
<dbReference type="RefSeq" id="WP_007414993.1">
    <property type="nucleotide sequence ID" value="NZ_ABOX02000012.1"/>
</dbReference>
<keyword evidence="6" id="KW-0511">Multifunctional enzyme</keyword>
<dbReference type="SUPFAM" id="SSF81301">
    <property type="entry name" value="Nucleotidyltransferase"/>
    <property type="match status" value="1"/>
</dbReference>
<dbReference type="Pfam" id="PF03710">
    <property type="entry name" value="GlnE"/>
    <property type="match status" value="1"/>
</dbReference>
<keyword evidence="9" id="KW-0436">Ligase</keyword>
<dbReference type="Pfam" id="PF08335">
    <property type="entry name" value="GlnD_UR_UTase"/>
    <property type="match status" value="1"/>
</dbReference>
<evidence type="ECO:0000259" key="8">
    <source>
        <dbReference type="Pfam" id="PF08335"/>
    </source>
</evidence>
<dbReference type="GO" id="GO:0008882">
    <property type="term" value="F:[glutamate-ammonia-ligase] adenylyltransferase activity"/>
    <property type="evidence" value="ECO:0007669"/>
    <property type="project" value="UniProtKB-EC"/>
</dbReference>
<dbReference type="GO" id="GO:0016874">
    <property type="term" value="F:ligase activity"/>
    <property type="evidence" value="ECO:0007669"/>
    <property type="project" value="UniProtKB-KW"/>
</dbReference>
<dbReference type="EC" id="2.7.7.42" evidence="9"/>
<dbReference type="STRING" id="320771.Cflav_PD3815"/>
<keyword evidence="4" id="KW-0067">ATP-binding</keyword>
<evidence type="ECO:0000256" key="5">
    <source>
        <dbReference type="ARBA" id="ARBA00022842"/>
    </source>
</evidence>
<dbReference type="AlphaFoldDB" id="B9XGP7"/>
<dbReference type="Proteomes" id="UP000003688">
    <property type="component" value="Unassembled WGS sequence"/>
</dbReference>
<dbReference type="EMBL" id="ABOX02000012">
    <property type="protein sequence ID" value="EEF61098.1"/>
    <property type="molecule type" value="Genomic_DNA"/>
</dbReference>